<dbReference type="Pfam" id="PF14372">
    <property type="entry name" value="hAT-like_RNase-H"/>
    <property type="match status" value="1"/>
</dbReference>
<sequence>QQNPRSNPGGDRRSSASELRPLLRYRFRVSSISPAVSLAEKKMETNGLVNRLSHLRINDPLILNVQLLLLLEQRISHPFTSMANDVLSAGSAIIDKIRDNITYVKASGIHGEAPHLFLDDDQCQWNRTYQMLASALYQKEVFSHLHTVIPEYRDAPTVEDWRQVEIICALLNSLSIAMGKLVASAPCPPTTSTMFYEALMVHLQIVSCAAAATTNGDHQFLGSFIEPMQEKMDKYWKECGLVLAIAVVMDPRFKMQFVKFSFPKIFGNESSHYVKMVDDGLHELFAEYLALSPPPFPAPNVDRVGEHNQLAGSISGYGLADFDVYIMEATTSKQFKSEMDQYLDEDLQDRSSNFDVVEWWKQESVRLRYPTLSKMARDILSIPLFTA</sequence>
<dbReference type="GO" id="GO:0046983">
    <property type="term" value="F:protein dimerization activity"/>
    <property type="evidence" value="ECO:0007669"/>
    <property type="project" value="InterPro"/>
</dbReference>
<evidence type="ECO:0000259" key="2">
    <source>
        <dbReference type="Pfam" id="PF14372"/>
    </source>
</evidence>
<dbReference type="InterPro" id="IPR008906">
    <property type="entry name" value="HATC_C_dom"/>
</dbReference>
<dbReference type="AlphaFoldDB" id="A0AAV0LVQ3"/>
<evidence type="ECO:0000259" key="1">
    <source>
        <dbReference type="Pfam" id="PF05699"/>
    </source>
</evidence>
<feature type="domain" description="HAT C-terminal dimerisation" evidence="1">
    <location>
        <begin position="338"/>
        <end position="386"/>
    </location>
</feature>
<protein>
    <submittedName>
        <fullName evidence="3">Uncharacterized protein</fullName>
    </submittedName>
</protein>
<dbReference type="SUPFAM" id="SSF53098">
    <property type="entry name" value="Ribonuclease H-like"/>
    <property type="match status" value="1"/>
</dbReference>
<evidence type="ECO:0000313" key="3">
    <source>
        <dbReference type="EMBL" id="CAI0437869.1"/>
    </source>
</evidence>
<dbReference type="EMBL" id="CAMGYJ010000006">
    <property type="protein sequence ID" value="CAI0437869.1"/>
    <property type="molecule type" value="Genomic_DNA"/>
</dbReference>
<dbReference type="InterPro" id="IPR012337">
    <property type="entry name" value="RNaseH-like_sf"/>
</dbReference>
<feature type="non-terminal residue" evidence="3">
    <location>
        <position position="1"/>
    </location>
</feature>
<accession>A0AAV0LVQ3</accession>
<dbReference type="GO" id="GO:0003677">
    <property type="term" value="F:DNA binding"/>
    <property type="evidence" value="ECO:0007669"/>
    <property type="project" value="InterPro"/>
</dbReference>
<organism evidence="3 4">
    <name type="scientific">Linum tenue</name>
    <dbReference type="NCBI Taxonomy" id="586396"/>
    <lineage>
        <taxon>Eukaryota</taxon>
        <taxon>Viridiplantae</taxon>
        <taxon>Streptophyta</taxon>
        <taxon>Embryophyta</taxon>
        <taxon>Tracheophyta</taxon>
        <taxon>Spermatophyta</taxon>
        <taxon>Magnoliopsida</taxon>
        <taxon>eudicotyledons</taxon>
        <taxon>Gunneridae</taxon>
        <taxon>Pentapetalae</taxon>
        <taxon>rosids</taxon>
        <taxon>fabids</taxon>
        <taxon>Malpighiales</taxon>
        <taxon>Linaceae</taxon>
        <taxon>Linum</taxon>
    </lineage>
</organism>
<proteinExistence type="predicted"/>
<gene>
    <name evidence="3" type="ORF">LITE_LOCUS25620</name>
</gene>
<dbReference type="Proteomes" id="UP001154282">
    <property type="component" value="Unassembled WGS sequence"/>
</dbReference>
<feature type="domain" description="hAT-like transposase RNase-H fold" evidence="2">
    <location>
        <begin position="189"/>
        <end position="288"/>
    </location>
</feature>
<reference evidence="3" key="1">
    <citation type="submission" date="2022-08" db="EMBL/GenBank/DDBJ databases">
        <authorList>
            <person name="Gutierrez-Valencia J."/>
        </authorList>
    </citation>
    <scope>NUCLEOTIDE SEQUENCE</scope>
</reference>
<dbReference type="Pfam" id="PF05699">
    <property type="entry name" value="Dimer_Tnp_hAT"/>
    <property type="match status" value="1"/>
</dbReference>
<keyword evidence="4" id="KW-1185">Reference proteome</keyword>
<dbReference type="InterPro" id="IPR025525">
    <property type="entry name" value="hAT-like_transposase_RNase-H"/>
</dbReference>
<dbReference type="PANTHER" id="PTHR23272">
    <property type="entry name" value="BED FINGER-RELATED"/>
    <property type="match status" value="1"/>
</dbReference>
<name>A0AAV0LVQ3_9ROSI</name>
<dbReference type="PANTHER" id="PTHR23272:SF52">
    <property type="entry name" value="ZINC FINGER BED DOMAIN-CONTAINING PROTEIN DAYSLEEPER"/>
    <property type="match status" value="1"/>
</dbReference>
<comment type="caution">
    <text evidence="3">The sequence shown here is derived from an EMBL/GenBank/DDBJ whole genome shotgun (WGS) entry which is preliminary data.</text>
</comment>
<evidence type="ECO:0000313" key="4">
    <source>
        <dbReference type="Proteomes" id="UP001154282"/>
    </source>
</evidence>